<gene>
    <name evidence="5" type="ORF">SO802_032730</name>
</gene>
<keyword evidence="1" id="KW-0413">Isomerase</keyword>
<dbReference type="InterPro" id="IPR006176">
    <property type="entry name" value="3-OHacyl-CoA_DH_NAD-bd"/>
</dbReference>
<proteinExistence type="predicted"/>
<dbReference type="GO" id="GO:0005777">
    <property type="term" value="C:peroxisome"/>
    <property type="evidence" value="ECO:0007669"/>
    <property type="project" value="TreeGrafter"/>
</dbReference>
<dbReference type="InterPro" id="IPR036291">
    <property type="entry name" value="NAD(P)-bd_dom_sf"/>
</dbReference>
<feature type="domain" description="3-hydroxyacyl-CoA dehydrogenase NAD binding" evidence="4">
    <location>
        <begin position="73"/>
        <end position="213"/>
    </location>
</feature>
<dbReference type="Proteomes" id="UP001459277">
    <property type="component" value="Unassembled WGS sequence"/>
</dbReference>
<dbReference type="Pfam" id="PF02737">
    <property type="entry name" value="3HCDH_N"/>
    <property type="match status" value="1"/>
</dbReference>
<comment type="caution">
    <text evidence="5">The sequence shown here is derived from an EMBL/GenBank/DDBJ whole genome shotgun (WGS) entry which is preliminary data.</text>
</comment>
<protein>
    <recommendedName>
        <fullName evidence="4">3-hydroxyacyl-CoA dehydrogenase NAD binding domain-containing protein</fullName>
    </recommendedName>
</protein>
<dbReference type="GO" id="GO:0070403">
    <property type="term" value="F:NAD+ binding"/>
    <property type="evidence" value="ECO:0007669"/>
    <property type="project" value="InterPro"/>
</dbReference>
<dbReference type="Gene3D" id="3.90.226.10">
    <property type="entry name" value="2-enoyl-CoA Hydratase, Chain A, domain 1"/>
    <property type="match status" value="1"/>
</dbReference>
<keyword evidence="2" id="KW-0456">Lyase</keyword>
<evidence type="ECO:0000256" key="3">
    <source>
        <dbReference type="ARBA" id="ARBA00023268"/>
    </source>
</evidence>
<dbReference type="SUPFAM" id="SSF51735">
    <property type="entry name" value="NAD(P)-binding Rossmann-fold domains"/>
    <property type="match status" value="1"/>
</dbReference>
<dbReference type="GO" id="GO:0016829">
    <property type="term" value="F:lyase activity"/>
    <property type="evidence" value="ECO:0007669"/>
    <property type="project" value="UniProtKB-KW"/>
</dbReference>
<evidence type="ECO:0000259" key="4">
    <source>
        <dbReference type="Pfam" id="PF02737"/>
    </source>
</evidence>
<organism evidence="5 6">
    <name type="scientific">Lithocarpus litseifolius</name>
    <dbReference type="NCBI Taxonomy" id="425828"/>
    <lineage>
        <taxon>Eukaryota</taxon>
        <taxon>Viridiplantae</taxon>
        <taxon>Streptophyta</taxon>
        <taxon>Embryophyta</taxon>
        <taxon>Tracheophyta</taxon>
        <taxon>Spermatophyta</taxon>
        <taxon>Magnoliopsida</taxon>
        <taxon>eudicotyledons</taxon>
        <taxon>Gunneridae</taxon>
        <taxon>Pentapetalae</taxon>
        <taxon>rosids</taxon>
        <taxon>fabids</taxon>
        <taxon>Fagales</taxon>
        <taxon>Fagaceae</taxon>
        <taxon>Lithocarpus</taxon>
    </lineage>
</organism>
<reference evidence="5 6" key="1">
    <citation type="submission" date="2024-01" db="EMBL/GenBank/DDBJ databases">
        <title>A telomere-to-telomere, gap-free genome of sweet tea (Lithocarpus litseifolius).</title>
        <authorList>
            <person name="Zhou J."/>
        </authorList>
    </citation>
    <scope>NUCLEOTIDE SEQUENCE [LARGE SCALE GENOMIC DNA]</scope>
    <source>
        <strain evidence="5">Zhou-2022a</strain>
        <tissue evidence="5">Leaf</tissue>
    </source>
</reference>
<dbReference type="Gene3D" id="3.40.50.720">
    <property type="entry name" value="NAD(P)-binding Rossmann-like Domain"/>
    <property type="match status" value="1"/>
</dbReference>
<dbReference type="GO" id="GO:0006635">
    <property type="term" value="P:fatty acid beta-oxidation"/>
    <property type="evidence" value="ECO:0007669"/>
    <property type="project" value="TreeGrafter"/>
</dbReference>
<dbReference type="PANTHER" id="PTHR23309:SF53">
    <property type="entry name" value="PEROXISOMAL FATTY ACID BETA-OXIDATION MULTIFUNCTIONAL PROTEIN AIM1"/>
    <property type="match status" value="1"/>
</dbReference>
<evidence type="ECO:0000256" key="1">
    <source>
        <dbReference type="ARBA" id="ARBA00023235"/>
    </source>
</evidence>
<evidence type="ECO:0000313" key="5">
    <source>
        <dbReference type="EMBL" id="KAK9983205.1"/>
    </source>
</evidence>
<sequence length="214" mass="22945">MPQHQVCLDTIKVGIVQGGYSGVLQEKKVFTDVVSSGTSKGLVHAFFSQCATSKLLEVPNVTDVGLKPRHVKKVAVIGGGLMDSGPSGIATALFLSNISVVLKEVNSKYLLKGLKSVEANVRGLVTRGKLTQDKVQKTLSMLKGVLDHSEFKDVDMVIGAVIKSVPLKQKIFSEIEKACPAHCILATNTSTIDLNIVGEKTSSQDRIVGAHFFR</sequence>
<keyword evidence="3" id="KW-0511">Multifunctional enzyme</keyword>
<accession>A0AAW2BGG2</accession>
<dbReference type="GO" id="GO:0003857">
    <property type="term" value="F:(3S)-3-hydroxyacyl-CoA dehydrogenase (NAD+) activity"/>
    <property type="evidence" value="ECO:0007669"/>
    <property type="project" value="TreeGrafter"/>
</dbReference>
<evidence type="ECO:0000313" key="6">
    <source>
        <dbReference type="Proteomes" id="UP001459277"/>
    </source>
</evidence>
<dbReference type="AlphaFoldDB" id="A0AAW2BGG2"/>
<dbReference type="EMBL" id="JAZDWU010000012">
    <property type="protein sequence ID" value="KAK9983205.1"/>
    <property type="molecule type" value="Genomic_DNA"/>
</dbReference>
<dbReference type="GO" id="GO:0016853">
    <property type="term" value="F:isomerase activity"/>
    <property type="evidence" value="ECO:0007669"/>
    <property type="project" value="UniProtKB-KW"/>
</dbReference>
<dbReference type="PANTHER" id="PTHR23309">
    <property type="entry name" value="3-HYDROXYACYL-COA DEHYROGENASE"/>
    <property type="match status" value="1"/>
</dbReference>
<keyword evidence="6" id="KW-1185">Reference proteome</keyword>
<name>A0AAW2BGG2_9ROSI</name>
<evidence type="ECO:0000256" key="2">
    <source>
        <dbReference type="ARBA" id="ARBA00023239"/>
    </source>
</evidence>